<evidence type="ECO:0000256" key="2">
    <source>
        <dbReference type="ARBA" id="ARBA00022467"/>
    </source>
</evidence>
<evidence type="ECO:0000259" key="5">
    <source>
        <dbReference type="Pfam" id="PF00626"/>
    </source>
</evidence>
<sequence>MNRKASARLSGVLSAFEDTIKKNEETGGATASMSLAGRFARKGASQDLRQSIAKNREYAAKKKELEEANRPKITKPERTPWKSSNLALINSDLAHKIREAAADLEPAWGGIGIDVGLHVWRIEQFKVVPWPKEQHGQFHKGDSYIVLYTYRRGMAAALYFDVYIWIGSESSQDEYGTAAYKMVECDDYLGGRAVQHREVQGYESEKFQSYFDYELTYLEGGVDTGFTHVEKKTWRANLYKIKGTEKGLSMAQMELAKTSLNSGDSFILFVNPATVFVWHGIKANPDERSKANIVSEKMCTQGTSVTLEQGDDSGADAEGFWTILGTEGEIGPAEEGDELVQEFTPALFRITGDRQVLHVADAAKVHRGAASAVALHKLDRKLLDDDDVFLLDAGWEVYLWVGNGSDKDEKIAGLTKADEYLQGTPRTANLPLTIIKSGWETPDFLEFFD</sequence>
<organism evidence="6">
    <name type="scientific">Amphora coffeiformis</name>
    <dbReference type="NCBI Taxonomy" id="265554"/>
    <lineage>
        <taxon>Eukaryota</taxon>
        <taxon>Sar</taxon>
        <taxon>Stramenopiles</taxon>
        <taxon>Ochrophyta</taxon>
        <taxon>Bacillariophyta</taxon>
        <taxon>Bacillariophyceae</taxon>
        <taxon>Bacillariophycidae</taxon>
        <taxon>Thalassiophysales</taxon>
        <taxon>Catenulaceae</taxon>
        <taxon>Amphora</taxon>
    </lineage>
</organism>
<dbReference type="EMBL" id="HBIM01000017">
    <property type="protein sequence ID" value="CAE0401551.1"/>
    <property type="molecule type" value="Transcribed_RNA"/>
</dbReference>
<keyword evidence="3" id="KW-0677">Repeat</keyword>
<dbReference type="Gene3D" id="3.40.20.10">
    <property type="entry name" value="Severin"/>
    <property type="match status" value="3"/>
</dbReference>
<dbReference type="InterPro" id="IPR029006">
    <property type="entry name" value="ADF-H/Gelsolin-like_dom_sf"/>
</dbReference>
<dbReference type="PRINTS" id="PR00597">
    <property type="entry name" value="GELSOLIN"/>
</dbReference>
<gene>
    <name evidence="6" type="ORF">ACOF00016_LOCUS13</name>
</gene>
<dbReference type="InterPro" id="IPR007122">
    <property type="entry name" value="Villin/Gelsolin"/>
</dbReference>
<dbReference type="SUPFAM" id="SSF55753">
    <property type="entry name" value="Actin depolymerizing proteins"/>
    <property type="match status" value="3"/>
</dbReference>
<keyword evidence="2" id="KW-0117">Actin capping</keyword>
<dbReference type="InterPro" id="IPR007123">
    <property type="entry name" value="Gelsolin-like_dom"/>
</dbReference>
<name>A0A7S3KV58_9STRA</name>
<dbReference type="CDD" id="cd11290">
    <property type="entry name" value="gelsolin_S1_like"/>
    <property type="match status" value="1"/>
</dbReference>
<dbReference type="Pfam" id="PF00626">
    <property type="entry name" value="Gelsolin"/>
    <property type="match status" value="2"/>
</dbReference>
<dbReference type="AlphaFoldDB" id="A0A7S3KV58"/>
<dbReference type="FunFam" id="3.40.20.10:FF:000043">
    <property type="entry name" value="macrophage-capping protein-like isoform X2"/>
    <property type="match status" value="1"/>
</dbReference>
<evidence type="ECO:0000313" key="6">
    <source>
        <dbReference type="EMBL" id="CAE0401551.1"/>
    </source>
</evidence>
<dbReference type="PANTHER" id="PTHR11977:SF51">
    <property type="entry name" value="PROTEIN FLIGHTLESS-1 HOMOLOG"/>
    <property type="match status" value="1"/>
</dbReference>
<keyword evidence="4" id="KW-0009">Actin-binding</keyword>
<dbReference type="SMART" id="SM00262">
    <property type="entry name" value="GEL"/>
    <property type="match status" value="3"/>
</dbReference>
<accession>A0A7S3KV58</accession>
<dbReference type="GO" id="GO:0051693">
    <property type="term" value="P:actin filament capping"/>
    <property type="evidence" value="ECO:0007669"/>
    <property type="project" value="UniProtKB-KW"/>
</dbReference>
<feature type="domain" description="Gelsolin-like" evidence="5">
    <location>
        <begin position="376"/>
        <end position="425"/>
    </location>
</feature>
<evidence type="ECO:0000256" key="4">
    <source>
        <dbReference type="ARBA" id="ARBA00023203"/>
    </source>
</evidence>
<evidence type="ECO:0000256" key="3">
    <source>
        <dbReference type="ARBA" id="ARBA00022737"/>
    </source>
</evidence>
<protein>
    <recommendedName>
        <fullName evidence="5">Gelsolin-like domain-containing protein</fullName>
    </recommendedName>
</protein>
<dbReference type="PANTHER" id="PTHR11977">
    <property type="entry name" value="VILLIN"/>
    <property type="match status" value="1"/>
</dbReference>
<proteinExistence type="inferred from homology"/>
<feature type="domain" description="Gelsolin-like" evidence="5">
    <location>
        <begin position="126"/>
        <end position="207"/>
    </location>
</feature>
<dbReference type="GO" id="GO:0051015">
    <property type="term" value="F:actin filament binding"/>
    <property type="evidence" value="ECO:0007669"/>
    <property type="project" value="InterPro"/>
</dbReference>
<comment type="similarity">
    <text evidence="1">Belongs to the villin/gelsolin family.</text>
</comment>
<reference evidence="6" key="1">
    <citation type="submission" date="2021-01" db="EMBL/GenBank/DDBJ databases">
        <authorList>
            <person name="Corre E."/>
            <person name="Pelletier E."/>
            <person name="Niang G."/>
            <person name="Scheremetjew M."/>
            <person name="Finn R."/>
            <person name="Kale V."/>
            <person name="Holt S."/>
            <person name="Cochrane G."/>
            <person name="Meng A."/>
            <person name="Brown T."/>
            <person name="Cohen L."/>
        </authorList>
    </citation>
    <scope>NUCLEOTIDE SEQUENCE</scope>
    <source>
        <strain evidence="6">CCMP127</strain>
    </source>
</reference>
<evidence type="ECO:0000256" key="1">
    <source>
        <dbReference type="ARBA" id="ARBA00008418"/>
    </source>
</evidence>